<evidence type="ECO:0000256" key="4">
    <source>
        <dbReference type="ARBA" id="ARBA00022692"/>
    </source>
</evidence>
<name>A0A9D9DND8_9BACL</name>
<keyword evidence="5 7" id="KW-1133">Transmembrane helix</keyword>
<sequence length="315" mass="35633">MVSEVLKNRNKLKQNKLDPNFVRKRASREKITRNILFIIATIIVIIGAFTMVFPYIWMFLSSLKEPLESVIIPPTFFPKDPNRGIFGEAFNDTRLNLLNATKNTLVIEVIVITVGTFVSTLCAFSFAKMKFKFKKTLLIILMTSMMIPYAAVMLPQYNIYTELGMVGTDNWFINLLPLILPGLFGNISMTFFLITSMSSSINDALIEEAKVEGCSWFRIYWSIALPLSRPAIAAQVIFWFVGIWNDYFAPSLYLMDPESRTLQVAITLLTSGSTNINDMPLMYACAFLSSIPTIIIFILCRKAFINMNLNSGVKG</sequence>
<dbReference type="AlphaFoldDB" id="A0A9D9DND8"/>
<comment type="subcellular location">
    <subcellularLocation>
        <location evidence="1 7">Cell membrane</location>
        <topology evidence="1 7">Multi-pass membrane protein</topology>
    </subcellularLocation>
</comment>
<reference evidence="9" key="1">
    <citation type="submission" date="2020-10" db="EMBL/GenBank/DDBJ databases">
        <authorList>
            <person name="Gilroy R."/>
        </authorList>
    </citation>
    <scope>NUCLEOTIDE SEQUENCE</scope>
    <source>
        <strain evidence="9">11159</strain>
    </source>
</reference>
<evidence type="ECO:0000256" key="7">
    <source>
        <dbReference type="RuleBase" id="RU363032"/>
    </source>
</evidence>
<feature type="transmembrane region" description="Helical" evidence="7">
    <location>
        <begin position="171"/>
        <end position="194"/>
    </location>
</feature>
<keyword evidence="2 7" id="KW-0813">Transport</keyword>
<evidence type="ECO:0000259" key="8">
    <source>
        <dbReference type="PROSITE" id="PS50928"/>
    </source>
</evidence>
<organism evidence="9 10">
    <name type="scientific">Candidatus Onthovivens merdipullorum</name>
    <dbReference type="NCBI Taxonomy" id="2840889"/>
    <lineage>
        <taxon>Bacteria</taxon>
        <taxon>Bacillati</taxon>
        <taxon>Bacillota</taxon>
        <taxon>Bacilli</taxon>
        <taxon>Bacillales</taxon>
        <taxon>Candidatus Onthovivens</taxon>
    </lineage>
</organism>
<dbReference type="InterPro" id="IPR035906">
    <property type="entry name" value="MetI-like_sf"/>
</dbReference>
<dbReference type="GO" id="GO:0055085">
    <property type="term" value="P:transmembrane transport"/>
    <property type="evidence" value="ECO:0007669"/>
    <property type="project" value="InterPro"/>
</dbReference>
<proteinExistence type="inferred from homology"/>
<keyword evidence="3" id="KW-1003">Cell membrane</keyword>
<evidence type="ECO:0000313" key="10">
    <source>
        <dbReference type="Proteomes" id="UP000823613"/>
    </source>
</evidence>
<evidence type="ECO:0000256" key="2">
    <source>
        <dbReference type="ARBA" id="ARBA00022448"/>
    </source>
</evidence>
<evidence type="ECO:0000313" key="9">
    <source>
        <dbReference type="EMBL" id="MBO8428219.1"/>
    </source>
</evidence>
<feature type="transmembrane region" description="Helical" evidence="7">
    <location>
        <begin position="105"/>
        <end position="126"/>
    </location>
</feature>
<evidence type="ECO:0000256" key="3">
    <source>
        <dbReference type="ARBA" id="ARBA00022475"/>
    </source>
</evidence>
<dbReference type="InterPro" id="IPR000515">
    <property type="entry name" value="MetI-like"/>
</dbReference>
<reference evidence="9" key="2">
    <citation type="journal article" date="2021" name="PeerJ">
        <title>Extensive microbial diversity within the chicken gut microbiome revealed by metagenomics and culture.</title>
        <authorList>
            <person name="Gilroy R."/>
            <person name="Ravi A."/>
            <person name="Getino M."/>
            <person name="Pursley I."/>
            <person name="Horton D.L."/>
            <person name="Alikhan N.F."/>
            <person name="Baker D."/>
            <person name="Gharbi K."/>
            <person name="Hall N."/>
            <person name="Watson M."/>
            <person name="Adriaenssens E.M."/>
            <person name="Foster-Nyarko E."/>
            <person name="Jarju S."/>
            <person name="Secka A."/>
            <person name="Antonio M."/>
            <person name="Oren A."/>
            <person name="Chaudhuri R.R."/>
            <person name="La Ragione R."/>
            <person name="Hildebrand F."/>
            <person name="Pallen M.J."/>
        </authorList>
    </citation>
    <scope>NUCLEOTIDE SEQUENCE</scope>
    <source>
        <strain evidence="9">11159</strain>
    </source>
</reference>
<dbReference type="GO" id="GO:0005886">
    <property type="term" value="C:plasma membrane"/>
    <property type="evidence" value="ECO:0007669"/>
    <property type="project" value="UniProtKB-SubCell"/>
</dbReference>
<dbReference type="PROSITE" id="PS50928">
    <property type="entry name" value="ABC_TM1"/>
    <property type="match status" value="1"/>
</dbReference>
<comment type="caution">
    <text evidence="9">The sequence shown here is derived from an EMBL/GenBank/DDBJ whole genome shotgun (WGS) entry which is preliminary data.</text>
</comment>
<dbReference type="SUPFAM" id="SSF161098">
    <property type="entry name" value="MetI-like"/>
    <property type="match status" value="1"/>
</dbReference>
<feature type="transmembrane region" description="Helical" evidence="7">
    <location>
        <begin position="281"/>
        <end position="300"/>
    </location>
</feature>
<evidence type="ECO:0000256" key="5">
    <source>
        <dbReference type="ARBA" id="ARBA00022989"/>
    </source>
</evidence>
<feature type="transmembrane region" description="Helical" evidence="7">
    <location>
        <begin position="138"/>
        <end position="159"/>
    </location>
</feature>
<keyword evidence="6 7" id="KW-0472">Membrane</keyword>
<dbReference type="Gene3D" id="1.10.3720.10">
    <property type="entry name" value="MetI-like"/>
    <property type="match status" value="1"/>
</dbReference>
<dbReference type="Proteomes" id="UP000823613">
    <property type="component" value="Unassembled WGS sequence"/>
</dbReference>
<dbReference type="CDD" id="cd06261">
    <property type="entry name" value="TM_PBP2"/>
    <property type="match status" value="1"/>
</dbReference>
<feature type="domain" description="ABC transmembrane type-1" evidence="8">
    <location>
        <begin position="101"/>
        <end position="300"/>
    </location>
</feature>
<dbReference type="EMBL" id="JADIMY010000126">
    <property type="protein sequence ID" value="MBO8428219.1"/>
    <property type="molecule type" value="Genomic_DNA"/>
</dbReference>
<dbReference type="Pfam" id="PF00528">
    <property type="entry name" value="BPD_transp_1"/>
    <property type="match status" value="1"/>
</dbReference>
<comment type="similarity">
    <text evidence="7">Belongs to the binding-protein-dependent transport system permease family.</text>
</comment>
<evidence type="ECO:0000256" key="1">
    <source>
        <dbReference type="ARBA" id="ARBA00004651"/>
    </source>
</evidence>
<evidence type="ECO:0000256" key="6">
    <source>
        <dbReference type="ARBA" id="ARBA00023136"/>
    </source>
</evidence>
<protein>
    <submittedName>
        <fullName evidence="9">Carbohydrate ABC transporter permease</fullName>
    </submittedName>
</protein>
<dbReference type="PANTHER" id="PTHR43744">
    <property type="entry name" value="ABC TRANSPORTER PERMEASE PROTEIN MG189-RELATED-RELATED"/>
    <property type="match status" value="1"/>
</dbReference>
<feature type="transmembrane region" description="Helical" evidence="7">
    <location>
        <begin position="35"/>
        <end position="57"/>
    </location>
</feature>
<feature type="transmembrane region" description="Helical" evidence="7">
    <location>
        <begin position="219"/>
        <end position="244"/>
    </location>
</feature>
<accession>A0A9D9DND8</accession>
<dbReference type="PANTHER" id="PTHR43744:SF12">
    <property type="entry name" value="ABC TRANSPORTER PERMEASE PROTEIN MG189-RELATED"/>
    <property type="match status" value="1"/>
</dbReference>
<keyword evidence="4 7" id="KW-0812">Transmembrane</keyword>
<gene>
    <name evidence="9" type="ORF">IAC58_06730</name>
</gene>